<evidence type="ECO:0000313" key="1">
    <source>
        <dbReference type="EMBL" id="KAG8095642.1"/>
    </source>
</evidence>
<sequence length="153" mass="17276">MEMPVVEVCNHGLWLLAKNVNQYIHRMLVEADISDYGDDVWSAVGDAGKNLYTKGDFKESQMGDLDAYLLKKVGLFPDVIERKTSRHLEKGDHVSALITGEFYTRDHFPGFGRPFVFNSEILRSRNVDMTDVKTMVVTAPRRNQSPGDRLGVA</sequence>
<dbReference type="InterPro" id="IPR045287">
    <property type="entry name" value="PAB"/>
</dbReference>
<reference evidence="1" key="1">
    <citation type="journal article" date="2021" name="bioRxiv">
        <title>Whole Genome Assembly and Annotation of Northern Wild Rice, Zizania palustris L., Supports a Whole Genome Duplication in the Zizania Genus.</title>
        <authorList>
            <person name="Haas M."/>
            <person name="Kono T."/>
            <person name="Macchietto M."/>
            <person name="Millas R."/>
            <person name="McGilp L."/>
            <person name="Shao M."/>
            <person name="Duquette J."/>
            <person name="Hirsch C.N."/>
            <person name="Kimball J."/>
        </authorList>
    </citation>
    <scope>NUCLEOTIDE SEQUENCE</scope>
    <source>
        <tissue evidence="1">Fresh leaf tissue</tissue>
    </source>
</reference>
<dbReference type="AlphaFoldDB" id="A0A8J5WVH4"/>
<organism evidence="1 2">
    <name type="scientific">Zizania palustris</name>
    <name type="common">Northern wild rice</name>
    <dbReference type="NCBI Taxonomy" id="103762"/>
    <lineage>
        <taxon>Eukaryota</taxon>
        <taxon>Viridiplantae</taxon>
        <taxon>Streptophyta</taxon>
        <taxon>Embryophyta</taxon>
        <taxon>Tracheophyta</taxon>
        <taxon>Spermatophyta</taxon>
        <taxon>Magnoliopsida</taxon>
        <taxon>Liliopsida</taxon>
        <taxon>Poales</taxon>
        <taxon>Poaceae</taxon>
        <taxon>BOP clade</taxon>
        <taxon>Oryzoideae</taxon>
        <taxon>Oryzeae</taxon>
        <taxon>Zizaniinae</taxon>
        <taxon>Zizania</taxon>
    </lineage>
</organism>
<dbReference type="EMBL" id="JAAALK010000079">
    <property type="protein sequence ID" value="KAG8095642.1"/>
    <property type="molecule type" value="Genomic_DNA"/>
</dbReference>
<evidence type="ECO:0000313" key="2">
    <source>
        <dbReference type="Proteomes" id="UP000729402"/>
    </source>
</evidence>
<dbReference type="PANTHER" id="PTHR35115">
    <property type="entry name" value="CYCLIN DELTA-3"/>
    <property type="match status" value="1"/>
</dbReference>
<name>A0A8J5WVH4_ZIZPA</name>
<comment type="caution">
    <text evidence="1">The sequence shown here is derived from an EMBL/GenBank/DDBJ whole genome shotgun (WGS) entry which is preliminary data.</text>
</comment>
<gene>
    <name evidence="1" type="ORF">GUJ93_ZPchr0013g36815</name>
</gene>
<dbReference type="OrthoDB" id="537706at2759"/>
<reference evidence="1" key="2">
    <citation type="submission" date="2021-02" db="EMBL/GenBank/DDBJ databases">
        <authorList>
            <person name="Kimball J.A."/>
            <person name="Haas M.W."/>
            <person name="Macchietto M."/>
            <person name="Kono T."/>
            <person name="Duquette J."/>
            <person name="Shao M."/>
        </authorList>
    </citation>
    <scope>NUCLEOTIDE SEQUENCE</scope>
    <source>
        <tissue evidence="1">Fresh leaf tissue</tissue>
    </source>
</reference>
<dbReference type="Proteomes" id="UP000729402">
    <property type="component" value="Unassembled WGS sequence"/>
</dbReference>
<dbReference type="PANTHER" id="PTHR35115:SF1">
    <property type="entry name" value="PROTEIN IN CHLOROPLAST ATPASE BIOGENESIS, CHLOROPLASTIC"/>
    <property type="match status" value="1"/>
</dbReference>
<keyword evidence="2" id="KW-1185">Reference proteome</keyword>
<protein>
    <submittedName>
        <fullName evidence="1">Uncharacterized protein</fullName>
    </submittedName>
</protein>
<proteinExistence type="predicted"/>
<accession>A0A8J5WVH4</accession>